<dbReference type="STRING" id="55969.SD72_05230"/>
<evidence type="ECO:0000256" key="4">
    <source>
        <dbReference type="ARBA" id="ARBA00023211"/>
    </source>
</evidence>
<dbReference type="PROSITE" id="PS51409">
    <property type="entry name" value="ARGINASE_2"/>
    <property type="match status" value="1"/>
</dbReference>
<accession>A0A542XXK0</accession>
<evidence type="ECO:0000256" key="1">
    <source>
        <dbReference type="ARBA" id="ARBA00022723"/>
    </source>
</evidence>
<dbReference type="Proteomes" id="UP000319094">
    <property type="component" value="Unassembled WGS sequence"/>
</dbReference>
<dbReference type="OrthoDB" id="9788689at2"/>
<feature type="region of interest" description="Disordered" evidence="6">
    <location>
        <begin position="1"/>
        <end position="38"/>
    </location>
</feature>
<dbReference type="SUPFAM" id="SSF52768">
    <property type="entry name" value="Arginase/deacetylase"/>
    <property type="match status" value="1"/>
</dbReference>
<reference evidence="7 8" key="1">
    <citation type="submission" date="2019-06" db="EMBL/GenBank/DDBJ databases">
        <title>Sequencing the genomes of 1000 actinobacteria strains.</title>
        <authorList>
            <person name="Klenk H.-P."/>
        </authorList>
    </citation>
    <scope>NUCLEOTIDE SEQUENCE [LARGE SCALE GENOMIC DNA]</scope>
    <source>
        <strain evidence="7 8">DSM 8803</strain>
    </source>
</reference>
<evidence type="ECO:0000256" key="6">
    <source>
        <dbReference type="SAM" id="MobiDB-lite"/>
    </source>
</evidence>
<dbReference type="GO" id="GO:0033389">
    <property type="term" value="P:putrescine biosynthetic process from arginine, via agmatine"/>
    <property type="evidence" value="ECO:0007669"/>
    <property type="project" value="TreeGrafter"/>
</dbReference>
<dbReference type="InterPro" id="IPR023696">
    <property type="entry name" value="Ureohydrolase_dom_sf"/>
</dbReference>
<sequence length="332" mass="33982">MTTPTSNDARPLPHDPNWPRAGAWPTPDAGTGGGTDAAVGTRIDLGLIGIPTSRTSLSPTNAHLTPAAVREALRRYSDHIVAAGTPGSRGEEIETVLGEALTIRDAGDVADPDTEAGEVAAAAAVRELAARSELIVALGGDNALTVPAALGVAGDALGSAGLITLDAHHDLRDGRSNGSPVRTLVEAGLDPRRIVQIGIADFANSRAYRERAKAWGITVIHRDELFSRPLAEIAAEALEVAGAGGGPIHVDLDVDVCDRSVAPGCPASIPGGIQAHELRAFARVFAADPRVKGIDIAEVDATADTPDGRTVRLAALCILEAAAGLAARLGRA</sequence>
<evidence type="ECO:0000256" key="3">
    <source>
        <dbReference type="ARBA" id="ARBA00022808"/>
    </source>
</evidence>
<dbReference type="AlphaFoldDB" id="A0A542XXK0"/>
<evidence type="ECO:0000313" key="8">
    <source>
        <dbReference type="Proteomes" id="UP000319094"/>
    </source>
</evidence>
<comment type="similarity">
    <text evidence="5">Belongs to the arginase family.</text>
</comment>
<keyword evidence="2" id="KW-0378">Hydrolase</keyword>
<evidence type="ECO:0000256" key="5">
    <source>
        <dbReference type="PROSITE-ProRule" id="PRU00742"/>
    </source>
</evidence>
<gene>
    <name evidence="7" type="ORF">FB468_3073</name>
</gene>
<keyword evidence="4" id="KW-0464">Manganese</keyword>
<dbReference type="GO" id="GO:0006547">
    <property type="term" value="P:L-histidine metabolic process"/>
    <property type="evidence" value="ECO:0007669"/>
    <property type="project" value="UniProtKB-KW"/>
</dbReference>
<evidence type="ECO:0000313" key="7">
    <source>
        <dbReference type="EMBL" id="TQL40552.1"/>
    </source>
</evidence>
<name>A0A542XXK0_9MICO</name>
<organism evidence="7 8">
    <name type="scientific">Leucobacter komagatae</name>
    <dbReference type="NCBI Taxonomy" id="55969"/>
    <lineage>
        <taxon>Bacteria</taxon>
        <taxon>Bacillati</taxon>
        <taxon>Actinomycetota</taxon>
        <taxon>Actinomycetes</taxon>
        <taxon>Micrococcales</taxon>
        <taxon>Microbacteriaceae</taxon>
        <taxon>Leucobacter</taxon>
    </lineage>
</organism>
<protein>
    <submittedName>
        <fullName evidence="7">Formiminoglutamase</fullName>
    </submittedName>
</protein>
<proteinExistence type="inferred from homology"/>
<dbReference type="EMBL" id="VFON01000002">
    <property type="protein sequence ID" value="TQL40552.1"/>
    <property type="molecule type" value="Genomic_DNA"/>
</dbReference>
<dbReference type="GO" id="GO:0008783">
    <property type="term" value="F:agmatinase activity"/>
    <property type="evidence" value="ECO:0007669"/>
    <property type="project" value="TreeGrafter"/>
</dbReference>
<dbReference type="RefSeq" id="WP_141888551.1">
    <property type="nucleotide sequence ID" value="NZ_BAAAUY010000023.1"/>
</dbReference>
<dbReference type="PANTHER" id="PTHR11358">
    <property type="entry name" value="ARGINASE/AGMATINASE"/>
    <property type="match status" value="1"/>
</dbReference>
<dbReference type="Gene3D" id="3.40.800.10">
    <property type="entry name" value="Ureohydrolase domain"/>
    <property type="match status" value="1"/>
</dbReference>
<dbReference type="InterPro" id="IPR006035">
    <property type="entry name" value="Ureohydrolase"/>
</dbReference>
<dbReference type="PIRSF" id="PIRSF036979">
    <property type="entry name" value="Arginase"/>
    <property type="match status" value="1"/>
</dbReference>
<dbReference type="Pfam" id="PF00491">
    <property type="entry name" value="Arginase"/>
    <property type="match status" value="1"/>
</dbReference>
<evidence type="ECO:0000256" key="2">
    <source>
        <dbReference type="ARBA" id="ARBA00022801"/>
    </source>
</evidence>
<keyword evidence="8" id="KW-1185">Reference proteome</keyword>
<comment type="caution">
    <text evidence="7">The sequence shown here is derived from an EMBL/GenBank/DDBJ whole genome shotgun (WGS) entry which is preliminary data.</text>
</comment>
<keyword evidence="1" id="KW-0479">Metal-binding</keyword>
<keyword evidence="3" id="KW-0369">Histidine metabolism</keyword>
<dbReference type="GO" id="GO:0046872">
    <property type="term" value="F:metal ion binding"/>
    <property type="evidence" value="ECO:0007669"/>
    <property type="project" value="UniProtKB-KW"/>
</dbReference>
<dbReference type="PANTHER" id="PTHR11358:SF35">
    <property type="entry name" value="FORMIMIDOYLGLUTAMASE"/>
    <property type="match status" value="1"/>
</dbReference>